<evidence type="ECO:0000313" key="11">
    <source>
        <dbReference type="EMBL" id="KMT22700.1"/>
    </source>
</evidence>
<comment type="function">
    <text evidence="1 9">Catalyzes the insertion of molybdate into adenylated molybdopterin with the concomitant release of AMP.</text>
</comment>
<protein>
    <recommendedName>
        <fullName evidence="5 9">Molybdopterin molybdenumtransferase</fullName>
        <ecNumber evidence="4 9">2.10.1.1</ecNumber>
    </recommendedName>
</protein>
<dbReference type="OrthoDB" id="9804758at2"/>
<dbReference type="InterPro" id="IPR005111">
    <property type="entry name" value="MoeA_C_domain_IV"/>
</dbReference>
<dbReference type="Gene3D" id="3.90.105.10">
    <property type="entry name" value="Molybdopterin biosynthesis moea protein, domain 2"/>
    <property type="match status" value="1"/>
</dbReference>
<dbReference type="EMBL" id="LFVU01000005">
    <property type="protein sequence ID" value="KMT22700.1"/>
    <property type="molecule type" value="Genomic_DNA"/>
</dbReference>
<comment type="pathway">
    <text evidence="2 9">Cofactor biosynthesis; molybdopterin biosynthesis.</text>
</comment>
<reference evidence="11 12" key="1">
    <citation type="submission" date="2015-06" db="EMBL/GenBank/DDBJ databases">
        <title>Draft genome sequence of the purine-degrading Clostridium cylindrosporum HC-1 (DSM 605).</title>
        <authorList>
            <person name="Poehlein A."/>
            <person name="Schiel-Bengelsdorf B."/>
            <person name="Bengelsdorf F."/>
            <person name="Daniel R."/>
            <person name="Duerre P."/>
        </authorList>
    </citation>
    <scope>NUCLEOTIDE SEQUENCE [LARGE SCALE GENOMIC DNA]</scope>
    <source>
        <strain evidence="11 12">DSM 605</strain>
    </source>
</reference>
<comment type="catalytic activity">
    <reaction evidence="8">
        <text>adenylyl-molybdopterin + molybdate = Mo-molybdopterin + AMP + H(+)</text>
        <dbReference type="Rhea" id="RHEA:35047"/>
        <dbReference type="ChEBI" id="CHEBI:15378"/>
        <dbReference type="ChEBI" id="CHEBI:36264"/>
        <dbReference type="ChEBI" id="CHEBI:62727"/>
        <dbReference type="ChEBI" id="CHEBI:71302"/>
        <dbReference type="ChEBI" id="CHEBI:456215"/>
        <dbReference type="EC" id="2.10.1.1"/>
    </reaction>
</comment>
<keyword evidence="7 9" id="KW-0501">Molybdenum cofactor biosynthesis</keyword>
<evidence type="ECO:0000256" key="6">
    <source>
        <dbReference type="ARBA" id="ARBA00022505"/>
    </source>
</evidence>
<keyword evidence="9" id="KW-0460">Magnesium</keyword>
<dbReference type="InterPro" id="IPR036688">
    <property type="entry name" value="MoeA_C_domain_IV_sf"/>
</dbReference>
<feature type="domain" description="MoaB/Mog" evidence="10">
    <location>
        <begin position="181"/>
        <end position="319"/>
    </location>
</feature>
<dbReference type="CDD" id="cd00887">
    <property type="entry name" value="MoeA"/>
    <property type="match status" value="1"/>
</dbReference>
<evidence type="ECO:0000256" key="1">
    <source>
        <dbReference type="ARBA" id="ARBA00002901"/>
    </source>
</evidence>
<dbReference type="InterPro" id="IPR036135">
    <property type="entry name" value="MoeA_linker/N_sf"/>
</dbReference>
<evidence type="ECO:0000256" key="3">
    <source>
        <dbReference type="ARBA" id="ARBA00010763"/>
    </source>
</evidence>
<dbReference type="Pfam" id="PF03454">
    <property type="entry name" value="MoeA_C"/>
    <property type="match status" value="1"/>
</dbReference>
<dbReference type="InterPro" id="IPR001453">
    <property type="entry name" value="MoaB/Mog_dom"/>
</dbReference>
<dbReference type="EC" id="2.10.1.1" evidence="4 9"/>
<dbReference type="STRING" id="1121307.CLCY_11c00340"/>
<evidence type="ECO:0000256" key="9">
    <source>
        <dbReference type="RuleBase" id="RU365090"/>
    </source>
</evidence>
<dbReference type="GO" id="GO:0005829">
    <property type="term" value="C:cytosol"/>
    <property type="evidence" value="ECO:0007669"/>
    <property type="project" value="TreeGrafter"/>
</dbReference>
<dbReference type="Gene3D" id="2.170.190.11">
    <property type="entry name" value="Molybdopterin biosynthesis moea protein, domain 3"/>
    <property type="match status" value="1"/>
</dbReference>
<name>A0A0J8D9I2_CLOCY</name>
<dbReference type="PANTHER" id="PTHR10192:SF5">
    <property type="entry name" value="GEPHYRIN"/>
    <property type="match status" value="1"/>
</dbReference>
<dbReference type="InterPro" id="IPR038987">
    <property type="entry name" value="MoeA-like"/>
</dbReference>
<dbReference type="AlphaFoldDB" id="A0A0J8D9I2"/>
<sequence>MLKVISTYEFEKLIESISEVDSEEIDILDSHGRVLSEDIISNINIPGFRRSAVDGYAVKSSNTYMCSETMPAILSFKENIEIGKKPSLELADMECSYVPTGGMIPEGADSVVMLEDVEFLGDEALINKSVSTLENVVAEDEDIKKGKEVILKGTTINSTHIAILISLGITKVKVKRQIKVGIISTGDELLSIEENIEIPKIKDTNGPFLTFASREDGCISTHYGILKDVEEGILSAVKKALSENDIVFLSGGSSAGNKDFSEKTMLALGELMFHGLAVKPGKPTLMAKCEGNKYIVGLPGHPLACTIIYKFVISKLIDKMYGRRANKIEQTLEFGENYHKARGREEYLTVTIKDGIAYPIHAKSSAMSVMAKCDGIVKIDRDVEGLQKGDKVKVMR</sequence>
<dbReference type="Pfam" id="PF03453">
    <property type="entry name" value="MoeA_N"/>
    <property type="match status" value="1"/>
</dbReference>
<keyword evidence="6 9" id="KW-0500">Molybdenum</keyword>
<comment type="caution">
    <text evidence="11">The sequence shown here is derived from an EMBL/GenBank/DDBJ whole genome shotgun (WGS) entry which is preliminary data.</text>
</comment>
<dbReference type="InterPro" id="IPR036425">
    <property type="entry name" value="MoaB/Mog-like_dom_sf"/>
</dbReference>
<evidence type="ECO:0000256" key="8">
    <source>
        <dbReference type="ARBA" id="ARBA00047317"/>
    </source>
</evidence>
<evidence type="ECO:0000256" key="4">
    <source>
        <dbReference type="ARBA" id="ARBA00013269"/>
    </source>
</evidence>
<evidence type="ECO:0000256" key="7">
    <source>
        <dbReference type="ARBA" id="ARBA00023150"/>
    </source>
</evidence>
<dbReference type="PATRIC" id="fig|1121307.3.peg.149"/>
<keyword evidence="9 11" id="KW-0808">Transferase</keyword>
<dbReference type="SMART" id="SM00852">
    <property type="entry name" value="MoCF_biosynth"/>
    <property type="match status" value="1"/>
</dbReference>
<dbReference type="Pfam" id="PF00994">
    <property type="entry name" value="MoCF_biosynth"/>
    <property type="match status" value="1"/>
</dbReference>
<dbReference type="RefSeq" id="WP_048569717.1">
    <property type="nucleotide sequence ID" value="NZ_LFVU01000005.1"/>
</dbReference>
<dbReference type="InterPro" id="IPR005110">
    <property type="entry name" value="MoeA_linker/N"/>
</dbReference>
<accession>A0A0J8D9I2</accession>
<evidence type="ECO:0000256" key="2">
    <source>
        <dbReference type="ARBA" id="ARBA00005046"/>
    </source>
</evidence>
<dbReference type="GO" id="GO:0006777">
    <property type="term" value="P:Mo-molybdopterin cofactor biosynthetic process"/>
    <property type="evidence" value="ECO:0007669"/>
    <property type="project" value="UniProtKB-UniRule"/>
</dbReference>
<dbReference type="SUPFAM" id="SSF63882">
    <property type="entry name" value="MoeA N-terminal region -like"/>
    <property type="match status" value="1"/>
</dbReference>
<dbReference type="GO" id="GO:0046872">
    <property type="term" value="F:metal ion binding"/>
    <property type="evidence" value="ECO:0007669"/>
    <property type="project" value="UniProtKB-UniRule"/>
</dbReference>
<dbReference type="PANTHER" id="PTHR10192">
    <property type="entry name" value="MOLYBDOPTERIN BIOSYNTHESIS PROTEIN"/>
    <property type="match status" value="1"/>
</dbReference>
<keyword evidence="9" id="KW-0479">Metal-binding</keyword>
<keyword evidence="12" id="KW-1185">Reference proteome</keyword>
<dbReference type="Gene3D" id="2.40.340.10">
    <property type="entry name" value="MoeA, C-terminal, domain IV"/>
    <property type="match status" value="1"/>
</dbReference>
<comment type="similarity">
    <text evidence="3 9">Belongs to the MoeA family.</text>
</comment>
<gene>
    <name evidence="11" type="ORF">CLCY_11c00340</name>
</gene>
<dbReference type="GO" id="GO:0061599">
    <property type="term" value="F:molybdopterin molybdotransferase activity"/>
    <property type="evidence" value="ECO:0007669"/>
    <property type="project" value="UniProtKB-UniRule"/>
</dbReference>
<organism evidence="11 12">
    <name type="scientific">Clostridium cylindrosporum DSM 605</name>
    <dbReference type="NCBI Taxonomy" id="1121307"/>
    <lineage>
        <taxon>Bacteria</taxon>
        <taxon>Bacillati</taxon>
        <taxon>Bacillota</taxon>
        <taxon>Clostridia</taxon>
        <taxon>Eubacteriales</taxon>
        <taxon>Clostridiaceae</taxon>
        <taxon>Clostridium</taxon>
    </lineage>
</organism>
<dbReference type="SUPFAM" id="SSF53218">
    <property type="entry name" value="Molybdenum cofactor biosynthesis proteins"/>
    <property type="match status" value="1"/>
</dbReference>
<dbReference type="Proteomes" id="UP000036756">
    <property type="component" value="Unassembled WGS sequence"/>
</dbReference>
<dbReference type="Gene3D" id="3.40.980.10">
    <property type="entry name" value="MoaB/Mog-like domain"/>
    <property type="match status" value="1"/>
</dbReference>
<evidence type="ECO:0000259" key="10">
    <source>
        <dbReference type="SMART" id="SM00852"/>
    </source>
</evidence>
<dbReference type="UniPathway" id="UPA00344"/>
<proteinExistence type="inferred from homology"/>
<evidence type="ECO:0000313" key="12">
    <source>
        <dbReference type="Proteomes" id="UP000036756"/>
    </source>
</evidence>
<dbReference type="SUPFAM" id="SSF63867">
    <property type="entry name" value="MoeA C-terminal domain-like"/>
    <property type="match status" value="1"/>
</dbReference>
<evidence type="ECO:0000256" key="5">
    <source>
        <dbReference type="ARBA" id="ARBA00021108"/>
    </source>
</evidence>
<comment type="cofactor">
    <cofactor evidence="9">
        <name>Mg(2+)</name>
        <dbReference type="ChEBI" id="CHEBI:18420"/>
    </cofactor>
</comment>